<dbReference type="EMBL" id="JAVRJZ010000001">
    <property type="protein sequence ID" value="KAK2727132.1"/>
    <property type="molecule type" value="Genomic_DNA"/>
</dbReference>
<evidence type="ECO:0000313" key="2">
    <source>
        <dbReference type="Proteomes" id="UP001187531"/>
    </source>
</evidence>
<dbReference type="NCBIfam" id="TIGR02252">
    <property type="entry name" value="DREG-2"/>
    <property type="match status" value="1"/>
</dbReference>
<accession>A0AA88IA35</accession>
<dbReference type="InterPro" id="IPR051828">
    <property type="entry name" value="HAD-like_hydrolase_domain"/>
</dbReference>
<dbReference type="EMBL" id="JAVRJZ010000001">
    <property type="protein sequence ID" value="KAK2727130.1"/>
    <property type="molecule type" value="Genomic_DNA"/>
</dbReference>
<organism evidence="1 2">
    <name type="scientific">Artemia franciscana</name>
    <name type="common">Brine shrimp</name>
    <name type="synonym">Artemia sanfranciscana</name>
    <dbReference type="NCBI Taxonomy" id="6661"/>
    <lineage>
        <taxon>Eukaryota</taxon>
        <taxon>Metazoa</taxon>
        <taxon>Ecdysozoa</taxon>
        <taxon>Arthropoda</taxon>
        <taxon>Crustacea</taxon>
        <taxon>Branchiopoda</taxon>
        <taxon>Anostraca</taxon>
        <taxon>Artemiidae</taxon>
        <taxon>Artemia</taxon>
    </lineage>
</organism>
<dbReference type="Proteomes" id="UP001187531">
    <property type="component" value="Unassembled WGS sequence"/>
</dbReference>
<dbReference type="PANTHER" id="PTHR46191:SF2">
    <property type="entry name" value="HALOACID DEHALOGENASE-LIKE HYDROLASE DOMAIN-CONTAINING PROTEIN 3"/>
    <property type="match status" value="1"/>
</dbReference>
<dbReference type="Gene3D" id="3.40.50.1000">
    <property type="entry name" value="HAD superfamily/HAD-like"/>
    <property type="match status" value="1"/>
</dbReference>
<evidence type="ECO:0000313" key="1">
    <source>
        <dbReference type="EMBL" id="KAK2727135.1"/>
    </source>
</evidence>
<dbReference type="EMBL" id="JAVRJZ010000001">
    <property type="protein sequence ID" value="KAK2727131.1"/>
    <property type="molecule type" value="Genomic_DNA"/>
</dbReference>
<dbReference type="PANTHER" id="PTHR46191">
    <property type="match status" value="1"/>
</dbReference>
<dbReference type="GO" id="GO:0005634">
    <property type="term" value="C:nucleus"/>
    <property type="evidence" value="ECO:0007669"/>
    <property type="project" value="TreeGrafter"/>
</dbReference>
<dbReference type="SFLD" id="SFLDG01129">
    <property type="entry name" value="C1.5:_HAD__Beta-PGM__Phosphata"/>
    <property type="match status" value="1"/>
</dbReference>
<dbReference type="InterPro" id="IPR011949">
    <property type="entry name" value="HAD-SF_hydro_IA_REG-2-like"/>
</dbReference>
<dbReference type="InterPro" id="IPR044924">
    <property type="entry name" value="HAD-SF_hydro_IA_REG-2-like_cap"/>
</dbReference>
<dbReference type="PRINTS" id="PR00413">
    <property type="entry name" value="HADHALOGNASE"/>
</dbReference>
<proteinExistence type="predicted"/>
<comment type="caution">
    <text evidence="1">The sequence shown here is derived from an EMBL/GenBank/DDBJ whole genome shotgun (WGS) entry which is preliminary data.</text>
</comment>
<dbReference type="SUPFAM" id="SSF56784">
    <property type="entry name" value="HAD-like"/>
    <property type="match status" value="1"/>
</dbReference>
<keyword evidence="2" id="KW-1185">Reference proteome</keyword>
<reference evidence="1" key="1">
    <citation type="submission" date="2023-07" db="EMBL/GenBank/DDBJ databases">
        <title>Chromosome-level genome assembly of Artemia franciscana.</title>
        <authorList>
            <person name="Jo E."/>
        </authorList>
    </citation>
    <scope>NUCLEOTIDE SEQUENCE</scope>
    <source>
        <tissue evidence="1">Whole body</tissue>
    </source>
</reference>
<dbReference type="InterPro" id="IPR036412">
    <property type="entry name" value="HAD-like_sf"/>
</dbReference>
<dbReference type="SFLD" id="SFLDS00003">
    <property type="entry name" value="Haloacid_Dehalogenase"/>
    <property type="match status" value="1"/>
</dbReference>
<dbReference type="InterPro" id="IPR023214">
    <property type="entry name" value="HAD_sf"/>
</dbReference>
<dbReference type="Pfam" id="PF00702">
    <property type="entry name" value="Hydrolase"/>
    <property type="match status" value="1"/>
</dbReference>
<gene>
    <name evidence="1" type="ORF">QYM36_007832</name>
</gene>
<sequence>MLKLQTCIRGARLITFDVTGTLLNFSRNPVLLYMEEAEKRGFKTDLKLLSNNFKQSWIEQNERFPCFGARHQMHWTEWWTKLVNKTFEGTELDEISLLCIAEALIEKFKSPLCWNLENGSVELLDFLRDKKKAIGVITNFDPRIYTILDNLSMLSRFDFVINSYDVKFCKPERQIFDLALLKCSGLKPWEAVHIGDSFHFDYKPPKLAGWEAILVNQDDSMKNIPRFNSIQNLKLFIEECFK</sequence>
<protein>
    <submittedName>
        <fullName evidence="1">Uncharacterized protein</fullName>
    </submittedName>
</protein>
<name>A0AA88IA35_ARTSF</name>
<dbReference type="InterPro" id="IPR006439">
    <property type="entry name" value="HAD-SF_hydro_IA"/>
</dbReference>
<dbReference type="NCBIfam" id="TIGR01549">
    <property type="entry name" value="HAD-SF-IA-v1"/>
    <property type="match status" value="1"/>
</dbReference>
<dbReference type="EMBL" id="JAVRJZ010000001">
    <property type="protein sequence ID" value="KAK2727134.1"/>
    <property type="molecule type" value="Genomic_DNA"/>
</dbReference>
<dbReference type="AlphaFoldDB" id="A0AA88IA35"/>
<dbReference type="EMBL" id="JAVRJZ010000001">
    <property type="protein sequence ID" value="KAK2727135.1"/>
    <property type="molecule type" value="Genomic_DNA"/>
</dbReference>
<dbReference type="Gene3D" id="1.10.150.720">
    <property type="entry name" value="Haloacid dehalogenase-like hydrolase"/>
    <property type="match status" value="1"/>
</dbReference>